<dbReference type="Gene3D" id="3.10.20.90">
    <property type="entry name" value="Phosphatidylinositol 3-kinase Catalytic Subunit, Chain A, domain 1"/>
    <property type="match status" value="1"/>
</dbReference>
<feature type="domain" description="PHD-type" evidence="15">
    <location>
        <begin position="338"/>
        <end position="405"/>
    </location>
</feature>
<dbReference type="PROSITE" id="PS50016">
    <property type="entry name" value="ZF_PHD_2"/>
    <property type="match status" value="1"/>
</dbReference>
<dbReference type="CDD" id="cd15525">
    <property type="entry name" value="PHD_UHRF1_2"/>
    <property type="match status" value="1"/>
</dbReference>
<keyword evidence="11" id="KW-0131">Cell cycle</keyword>
<dbReference type="PROSITE" id="PS50089">
    <property type="entry name" value="ZF_RING_2"/>
    <property type="match status" value="1"/>
</dbReference>
<keyword evidence="8" id="KW-0862">Zinc</keyword>
<evidence type="ECO:0000256" key="7">
    <source>
        <dbReference type="ARBA" id="ARBA00022786"/>
    </source>
</evidence>
<dbReference type="GO" id="GO:0008270">
    <property type="term" value="F:zinc ion binding"/>
    <property type="evidence" value="ECO:0007669"/>
    <property type="project" value="UniProtKB-KW"/>
</dbReference>
<evidence type="ECO:0000256" key="9">
    <source>
        <dbReference type="ARBA" id="ARBA00023125"/>
    </source>
</evidence>
<evidence type="ECO:0000259" key="18">
    <source>
        <dbReference type="PROSITE" id="PS51015"/>
    </source>
</evidence>
<evidence type="ECO:0000256" key="11">
    <source>
        <dbReference type="ARBA" id="ARBA00023306"/>
    </source>
</evidence>
<dbReference type="SMART" id="SM00249">
    <property type="entry name" value="PHD"/>
    <property type="match status" value="1"/>
</dbReference>
<dbReference type="GO" id="GO:0003677">
    <property type="term" value="F:DNA binding"/>
    <property type="evidence" value="ECO:0007669"/>
    <property type="project" value="UniProtKB-KW"/>
</dbReference>
<evidence type="ECO:0000256" key="8">
    <source>
        <dbReference type="ARBA" id="ARBA00022833"/>
    </source>
</evidence>
<keyword evidence="4" id="KW-0808">Transferase</keyword>
<dbReference type="SUPFAM" id="SSF88697">
    <property type="entry name" value="PUA domain-like"/>
    <property type="match status" value="1"/>
</dbReference>
<keyword evidence="5" id="KW-0479">Metal-binding</keyword>
<comment type="caution">
    <text evidence="19">The sequence shown here is derived from an EMBL/GenBank/DDBJ whole genome shotgun (WGS) entry which is preliminary data.</text>
</comment>
<comment type="subcellular location">
    <subcellularLocation>
        <location evidence="13">Nucleus</location>
    </subcellularLocation>
</comment>
<dbReference type="FunFam" id="3.10.20.90:FF:000465">
    <property type="entry name" value="E3 ubiquitin-protein ligase UHRF1-like Protein"/>
    <property type="match status" value="1"/>
</dbReference>
<dbReference type="Pfam" id="PF00628">
    <property type="entry name" value="PHD"/>
    <property type="match status" value="1"/>
</dbReference>
<accession>A0AAV2HZ75</accession>
<dbReference type="FunFam" id="2.30.280.10:FF:000001">
    <property type="entry name" value="E3 ubiquitin-protein ligase UHRF1 isoform 1"/>
    <property type="match status" value="1"/>
</dbReference>
<dbReference type="InterPro" id="IPR045134">
    <property type="entry name" value="UHRF1/2-like"/>
</dbReference>
<keyword evidence="7" id="KW-0833">Ubl conjugation pathway</keyword>
<dbReference type="SUPFAM" id="SSF57903">
    <property type="entry name" value="FYVE/PHD zinc finger"/>
    <property type="match status" value="1"/>
</dbReference>
<dbReference type="SUPFAM" id="SSF57850">
    <property type="entry name" value="RING/U-box"/>
    <property type="match status" value="1"/>
</dbReference>
<dbReference type="Pfam" id="PF02182">
    <property type="entry name" value="SAD_SRA"/>
    <property type="match status" value="1"/>
</dbReference>
<feature type="region of interest" description="Disordered" evidence="14">
    <location>
        <begin position="76"/>
        <end position="127"/>
    </location>
</feature>
<evidence type="ECO:0000313" key="20">
    <source>
        <dbReference type="Proteomes" id="UP001497497"/>
    </source>
</evidence>
<feature type="compositionally biased region" description="Basic and acidic residues" evidence="14">
    <location>
        <begin position="91"/>
        <end position="111"/>
    </location>
</feature>
<dbReference type="SMART" id="SM00184">
    <property type="entry name" value="RING"/>
    <property type="match status" value="2"/>
</dbReference>
<dbReference type="InterPro" id="IPR003105">
    <property type="entry name" value="SRA_YDG"/>
</dbReference>
<dbReference type="GO" id="GO:0016567">
    <property type="term" value="P:protein ubiquitination"/>
    <property type="evidence" value="ECO:0007669"/>
    <property type="project" value="TreeGrafter"/>
</dbReference>
<keyword evidence="20" id="KW-1185">Reference proteome</keyword>
<name>A0AAV2HZ75_LYMST</name>
<dbReference type="Pfam" id="PF12148">
    <property type="entry name" value="TTD"/>
    <property type="match status" value="1"/>
</dbReference>
<evidence type="ECO:0000259" key="15">
    <source>
        <dbReference type="PROSITE" id="PS50016"/>
    </source>
</evidence>
<dbReference type="EMBL" id="CAXITT010000295">
    <property type="protein sequence ID" value="CAL1538353.1"/>
    <property type="molecule type" value="Genomic_DNA"/>
</dbReference>
<evidence type="ECO:0000256" key="4">
    <source>
        <dbReference type="ARBA" id="ARBA00022679"/>
    </source>
</evidence>
<dbReference type="InterPro" id="IPR021991">
    <property type="entry name" value="TTD_dom"/>
</dbReference>
<dbReference type="PROSITE" id="PS50053">
    <property type="entry name" value="UBIQUITIN_2"/>
    <property type="match status" value="1"/>
</dbReference>
<dbReference type="Gene3D" id="2.30.30.1150">
    <property type="match status" value="1"/>
</dbReference>
<dbReference type="InterPro" id="IPR001965">
    <property type="entry name" value="Znf_PHD"/>
</dbReference>
<keyword evidence="6 12" id="KW-0863">Zinc-finger</keyword>
<feature type="domain" description="Ubiquitin-like" evidence="16">
    <location>
        <begin position="1"/>
        <end position="78"/>
    </location>
</feature>
<dbReference type="InterPro" id="IPR011011">
    <property type="entry name" value="Znf_FYVE_PHD"/>
</dbReference>
<feature type="compositionally biased region" description="Basic and acidic residues" evidence="14">
    <location>
        <begin position="175"/>
        <end position="199"/>
    </location>
</feature>
<dbReference type="InterPro" id="IPR001841">
    <property type="entry name" value="Znf_RING"/>
</dbReference>
<comment type="pathway">
    <text evidence="2">Protein modification; protein ubiquitination.</text>
</comment>
<evidence type="ECO:0000256" key="12">
    <source>
        <dbReference type="PROSITE-ProRule" id="PRU00175"/>
    </source>
</evidence>
<dbReference type="GO" id="GO:0044027">
    <property type="term" value="P:negative regulation of gene expression via chromosomal CpG island methylation"/>
    <property type="evidence" value="ECO:0007669"/>
    <property type="project" value="TreeGrafter"/>
</dbReference>
<feature type="region of interest" description="Disordered" evidence="14">
    <location>
        <begin position="162"/>
        <end position="204"/>
    </location>
</feature>
<dbReference type="PROSITE" id="PS51015">
    <property type="entry name" value="YDG"/>
    <property type="match status" value="1"/>
</dbReference>
<evidence type="ECO:0000256" key="10">
    <source>
        <dbReference type="ARBA" id="ARBA00023242"/>
    </source>
</evidence>
<dbReference type="InterPro" id="IPR013083">
    <property type="entry name" value="Znf_RING/FYVE/PHD"/>
</dbReference>
<dbReference type="Gene3D" id="2.30.280.10">
    <property type="entry name" value="SRA-YDG"/>
    <property type="match status" value="1"/>
</dbReference>
<dbReference type="Proteomes" id="UP001497497">
    <property type="component" value="Unassembled WGS sequence"/>
</dbReference>
<dbReference type="InterPro" id="IPR017907">
    <property type="entry name" value="Znf_RING_CS"/>
</dbReference>
<evidence type="ECO:0000256" key="2">
    <source>
        <dbReference type="ARBA" id="ARBA00004906"/>
    </source>
</evidence>
<feature type="domain" description="YDG" evidence="18">
    <location>
        <begin position="458"/>
        <end position="623"/>
    </location>
</feature>
<protein>
    <recommendedName>
        <fullName evidence="3">RING-type E3 ubiquitin transferase</fullName>
        <ecNumber evidence="3">2.3.2.27</ecNumber>
    </recommendedName>
</protein>
<dbReference type="Pfam" id="PF00240">
    <property type="entry name" value="ubiquitin"/>
    <property type="match status" value="1"/>
</dbReference>
<dbReference type="SMART" id="SM00466">
    <property type="entry name" value="SRA"/>
    <property type="match status" value="1"/>
</dbReference>
<evidence type="ECO:0000256" key="13">
    <source>
        <dbReference type="PROSITE-ProRule" id="PRU00358"/>
    </source>
</evidence>
<evidence type="ECO:0000259" key="16">
    <source>
        <dbReference type="PROSITE" id="PS50053"/>
    </source>
</evidence>
<dbReference type="InterPro" id="IPR019787">
    <property type="entry name" value="Znf_PHD-finger"/>
</dbReference>
<dbReference type="EC" id="2.3.2.27" evidence="3"/>
<dbReference type="PANTHER" id="PTHR14140">
    <property type="entry name" value="E3 UBIQUITIN-PROTEIN LIGASE UHRF-RELATED"/>
    <property type="match status" value="1"/>
</dbReference>
<dbReference type="InterPro" id="IPR036987">
    <property type="entry name" value="SRA-YDG_sf"/>
</dbReference>
<gene>
    <name evidence="19" type="ORF">GSLYS_00012174001</name>
</gene>
<proteinExistence type="predicted"/>
<dbReference type="GO" id="GO:0061630">
    <property type="term" value="F:ubiquitin protein ligase activity"/>
    <property type="evidence" value="ECO:0007669"/>
    <property type="project" value="UniProtKB-EC"/>
</dbReference>
<dbReference type="Gene3D" id="2.30.30.140">
    <property type="match status" value="1"/>
</dbReference>
<evidence type="ECO:0000256" key="5">
    <source>
        <dbReference type="ARBA" id="ARBA00022723"/>
    </source>
</evidence>
<reference evidence="19 20" key="1">
    <citation type="submission" date="2024-04" db="EMBL/GenBank/DDBJ databases">
        <authorList>
            <consortium name="Genoscope - CEA"/>
            <person name="William W."/>
        </authorList>
    </citation>
    <scope>NUCLEOTIDE SEQUENCE [LARGE SCALE GENOMIC DNA]</scope>
</reference>
<evidence type="ECO:0000259" key="17">
    <source>
        <dbReference type="PROSITE" id="PS50089"/>
    </source>
</evidence>
<dbReference type="CDD" id="cd01797">
    <property type="entry name" value="Ubl_UHRF"/>
    <property type="match status" value="1"/>
</dbReference>
<dbReference type="AlphaFoldDB" id="A0AAV2HZ75"/>
<dbReference type="Gene3D" id="3.30.40.10">
    <property type="entry name" value="Zinc/RING finger domain, C3HC4 (zinc finger)"/>
    <property type="match status" value="1"/>
</dbReference>
<dbReference type="SUPFAM" id="SSF54236">
    <property type="entry name" value="Ubiquitin-like"/>
    <property type="match status" value="1"/>
</dbReference>
<dbReference type="PROSITE" id="PS00518">
    <property type="entry name" value="ZF_RING_1"/>
    <property type="match status" value="1"/>
</dbReference>
<feature type="domain" description="RING-type" evidence="17">
    <location>
        <begin position="758"/>
        <end position="797"/>
    </location>
</feature>
<dbReference type="FunFam" id="3.30.40.10:FF:000066">
    <property type="entry name" value="E3 ubiquitin-protein ligase UHRF2 isoform X1"/>
    <property type="match status" value="1"/>
</dbReference>
<comment type="catalytic activity">
    <reaction evidence="1">
        <text>S-ubiquitinyl-[E2 ubiquitin-conjugating enzyme]-L-cysteine + [acceptor protein]-L-lysine = [E2 ubiquitin-conjugating enzyme]-L-cysteine + N(6)-ubiquitinyl-[acceptor protein]-L-lysine.</text>
        <dbReference type="EC" id="2.3.2.27"/>
    </reaction>
</comment>
<evidence type="ECO:0000256" key="14">
    <source>
        <dbReference type="SAM" id="MobiDB-lite"/>
    </source>
</evidence>
<dbReference type="PANTHER" id="PTHR14140:SF45">
    <property type="entry name" value="RING-TYPE E3 UBIQUITIN TRANSFERASE"/>
    <property type="match status" value="1"/>
</dbReference>
<dbReference type="InterPro" id="IPR029071">
    <property type="entry name" value="Ubiquitin-like_domsf"/>
</dbReference>
<organism evidence="19 20">
    <name type="scientific">Lymnaea stagnalis</name>
    <name type="common">Great pond snail</name>
    <name type="synonym">Helix stagnalis</name>
    <dbReference type="NCBI Taxonomy" id="6523"/>
    <lineage>
        <taxon>Eukaryota</taxon>
        <taxon>Metazoa</taxon>
        <taxon>Spiralia</taxon>
        <taxon>Lophotrochozoa</taxon>
        <taxon>Mollusca</taxon>
        <taxon>Gastropoda</taxon>
        <taxon>Heterobranchia</taxon>
        <taxon>Euthyneura</taxon>
        <taxon>Panpulmonata</taxon>
        <taxon>Hygrophila</taxon>
        <taxon>Lymnaeoidea</taxon>
        <taxon>Lymnaeidae</taxon>
        <taxon>Lymnaea</taxon>
    </lineage>
</organism>
<sequence length="827" mass="93457">MWIQVRSINGTKTVRVDDLSKLTKIEDLRKRLIEPFEAEPDRQRLFFRGKQMEDGHTLYDYDVGLNDLIQILVRKNVSQSSPDKDDDDDGTKEKNNEDDGSSSDKENKEPLLESGTPSTSAQDETQESIYKVGDIVDARDVTMGAWFEAKISKVEKGIDEEIQKRLSSNSTTNEGSDKSSKSEMKDENDNPQKSLESKKPPPVLDQGIPDGFTYHICFEKYPEDVLKVLSTEIRPRARTLLRFEDVNIGQHIMANYNYDEPGTRGFWYDCFVTGKKDTRTVKELNATVYVGTELTPLHHCRLLFIKELFGIEVPGTQLTEEDITVDPTASVEKRKLLQHSCDKCNDNPSKKCKHCGCLKCGDKKDPEKTILCDECNQAYHLYCLDPPLEKVPEEDEWYCPECKNDETAIVRMGEKLKVNKKKAKMASANSTSARDWGKGMACVGRSKMCTIVSSNHYGPIPGVEVGTLWKFRVQVSEAGVHRPHVAGIHGREEDGAYSIVLSGGYEDDADDGDEFYYTGSGGRDLSGNKRTAEQSCDQTLTRMNKALAKNCNAPIDNKKGAEAKDWKGGKPVRVVRNCKGRKHSKYAPEEGNRYDGIYKVIIVKYWPEKGKSGFLVWRYLLRRDDPTAAPWTKAGKKRIEELGLEMQYPEGYLEGLKEKEKEKESDQTPKKNGKKRKLEALRIFKPSIFLSVENEEESEASPRQDGKKIKMVRYSLDASVKKLIAEDKVNKKLWDEALSAVKEGSKAFHDKVEEVFLCICCQCIVCKPITLDCSHNICKSCLQRSFKAEVYSCPACRADLDKNHGMSPNKTLSQILNSLFPGYESGR</sequence>
<dbReference type="InterPro" id="IPR015947">
    <property type="entry name" value="PUA-like_sf"/>
</dbReference>
<dbReference type="CDD" id="cd20388">
    <property type="entry name" value="Tudor_UHRF_rpt2"/>
    <property type="match status" value="1"/>
</dbReference>
<evidence type="ECO:0000256" key="6">
    <source>
        <dbReference type="ARBA" id="ARBA00022771"/>
    </source>
</evidence>
<evidence type="ECO:0000313" key="19">
    <source>
        <dbReference type="EMBL" id="CAL1538353.1"/>
    </source>
</evidence>
<dbReference type="GO" id="GO:0005634">
    <property type="term" value="C:nucleus"/>
    <property type="evidence" value="ECO:0007669"/>
    <property type="project" value="UniProtKB-SubCell"/>
</dbReference>
<evidence type="ECO:0000256" key="3">
    <source>
        <dbReference type="ARBA" id="ARBA00012483"/>
    </source>
</evidence>
<evidence type="ECO:0000256" key="1">
    <source>
        <dbReference type="ARBA" id="ARBA00000900"/>
    </source>
</evidence>
<keyword evidence="9" id="KW-0238">DNA-binding</keyword>
<keyword evidence="10 13" id="KW-0539">Nucleus</keyword>
<dbReference type="InterPro" id="IPR000626">
    <property type="entry name" value="Ubiquitin-like_dom"/>
</dbReference>
<dbReference type="CDD" id="cd20387">
    <property type="entry name" value="Tudor_UHRF_rpt1"/>
    <property type="match status" value="1"/>
</dbReference>